<accession>A0AAV4DNG7</accession>
<proteinExistence type="inferred from homology"/>
<comment type="similarity">
    <text evidence="2">Belongs to the dermatopontin family.</text>
</comment>
<protein>
    <submittedName>
        <fullName evidence="6">Hemagglutinin/amebocyte aggregation factor</fullName>
    </submittedName>
</protein>
<dbReference type="InterPro" id="IPR026645">
    <property type="entry name" value="Dermatopontin"/>
</dbReference>
<reference evidence="6 7" key="1">
    <citation type="journal article" date="2021" name="Elife">
        <title>Chloroplast acquisition without the gene transfer in kleptoplastic sea slugs, Plakobranchus ocellatus.</title>
        <authorList>
            <person name="Maeda T."/>
            <person name="Takahashi S."/>
            <person name="Yoshida T."/>
            <person name="Shimamura S."/>
            <person name="Takaki Y."/>
            <person name="Nagai Y."/>
            <person name="Toyoda A."/>
            <person name="Suzuki Y."/>
            <person name="Arimoto A."/>
            <person name="Ishii H."/>
            <person name="Satoh N."/>
            <person name="Nishiyama T."/>
            <person name="Hasebe M."/>
            <person name="Maruyama T."/>
            <person name="Minagawa J."/>
            <person name="Obokata J."/>
            <person name="Shigenobu S."/>
        </authorList>
    </citation>
    <scope>NUCLEOTIDE SEQUENCE [LARGE SCALE GENOMIC DNA]</scope>
</reference>
<organism evidence="6 7">
    <name type="scientific">Plakobranchus ocellatus</name>
    <dbReference type="NCBI Taxonomy" id="259542"/>
    <lineage>
        <taxon>Eukaryota</taxon>
        <taxon>Metazoa</taxon>
        <taxon>Spiralia</taxon>
        <taxon>Lophotrochozoa</taxon>
        <taxon>Mollusca</taxon>
        <taxon>Gastropoda</taxon>
        <taxon>Heterobranchia</taxon>
        <taxon>Euthyneura</taxon>
        <taxon>Panpulmonata</taxon>
        <taxon>Sacoglossa</taxon>
        <taxon>Placobranchoidea</taxon>
        <taxon>Plakobranchidae</taxon>
        <taxon>Plakobranchus</taxon>
    </lineage>
</organism>
<evidence type="ECO:0000313" key="7">
    <source>
        <dbReference type="Proteomes" id="UP000735302"/>
    </source>
</evidence>
<keyword evidence="3" id="KW-0964">Secreted</keyword>
<comment type="caution">
    <text evidence="6">The sequence shown here is derived from an EMBL/GenBank/DDBJ whole genome shotgun (WGS) entry which is preliminary data.</text>
</comment>
<dbReference type="Proteomes" id="UP000735302">
    <property type="component" value="Unassembled WGS sequence"/>
</dbReference>
<dbReference type="EMBL" id="BLXT01008064">
    <property type="protein sequence ID" value="GFO45637.1"/>
    <property type="molecule type" value="Genomic_DNA"/>
</dbReference>
<sequence length="140" mass="15912">MKSALGFFALLSMCLMLPGVVSWMTEYDQPFTFTCDDNHMLQTIESEHSSRTEDRVWNFTCVEAPPNTRLDGCEWSGMLTHGCEYTDFENDYDQPLLYSVPEGMVLRGITSIHSNSKEDRIFRFDICKLDPAQPGPGIGK</sequence>
<evidence type="ECO:0000256" key="4">
    <source>
        <dbReference type="ARBA" id="ARBA00023157"/>
    </source>
</evidence>
<dbReference type="GO" id="GO:0005615">
    <property type="term" value="C:extracellular space"/>
    <property type="evidence" value="ECO:0007669"/>
    <property type="project" value="TreeGrafter"/>
</dbReference>
<dbReference type="AlphaFoldDB" id="A0AAV4DNG7"/>
<evidence type="ECO:0000256" key="5">
    <source>
        <dbReference type="SAM" id="SignalP"/>
    </source>
</evidence>
<evidence type="ECO:0000313" key="6">
    <source>
        <dbReference type="EMBL" id="GFO45637.1"/>
    </source>
</evidence>
<gene>
    <name evidence="6" type="ORF">PoB_007214200</name>
</gene>
<dbReference type="GO" id="GO:0031012">
    <property type="term" value="C:extracellular matrix"/>
    <property type="evidence" value="ECO:0007669"/>
    <property type="project" value="TreeGrafter"/>
</dbReference>
<keyword evidence="7" id="KW-1185">Reference proteome</keyword>
<dbReference type="PANTHER" id="PTHR15040">
    <property type="entry name" value="DERMATOPONTIN-RELATED"/>
    <property type="match status" value="1"/>
</dbReference>
<evidence type="ECO:0000256" key="3">
    <source>
        <dbReference type="ARBA" id="ARBA00022525"/>
    </source>
</evidence>
<dbReference type="PANTHER" id="PTHR15040:SF1">
    <property type="entry name" value="DERMATOPONTIN-LIKE ISOFORM X1"/>
    <property type="match status" value="1"/>
</dbReference>
<name>A0AAV4DNG7_9GAST</name>
<dbReference type="Pfam" id="PF14704">
    <property type="entry name" value="DERM"/>
    <property type="match status" value="1"/>
</dbReference>
<dbReference type="GO" id="GO:0030199">
    <property type="term" value="P:collagen fibril organization"/>
    <property type="evidence" value="ECO:0007669"/>
    <property type="project" value="TreeGrafter"/>
</dbReference>
<feature type="signal peptide" evidence="5">
    <location>
        <begin position="1"/>
        <end position="22"/>
    </location>
</feature>
<evidence type="ECO:0000256" key="2">
    <source>
        <dbReference type="ARBA" id="ARBA00008712"/>
    </source>
</evidence>
<comment type="subcellular location">
    <subcellularLocation>
        <location evidence="1">Secreted</location>
    </subcellularLocation>
</comment>
<keyword evidence="5" id="KW-0732">Signal</keyword>
<evidence type="ECO:0000256" key="1">
    <source>
        <dbReference type="ARBA" id="ARBA00004613"/>
    </source>
</evidence>
<feature type="chain" id="PRO_5043472685" evidence="5">
    <location>
        <begin position="23"/>
        <end position="140"/>
    </location>
</feature>
<keyword evidence="4" id="KW-1015">Disulfide bond</keyword>